<accession>A0A1Y3E8R6</accession>
<name>A0A1Y3E8R6_9BILA</name>
<evidence type="ECO:0000313" key="2">
    <source>
        <dbReference type="Proteomes" id="UP000243006"/>
    </source>
</evidence>
<dbReference type="Proteomes" id="UP000243006">
    <property type="component" value="Unassembled WGS sequence"/>
</dbReference>
<proteinExistence type="predicted"/>
<protein>
    <submittedName>
        <fullName evidence="1">Uncharacterized protein</fullName>
    </submittedName>
</protein>
<reference evidence="1 2" key="1">
    <citation type="submission" date="2015-04" db="EMBL/GenBank/DDBJ databases">
        <title>Draft genome of the roundworm Trichinella nativa.</title>
        <authorList>
            <person name="Mitreva M."/>
        </authorList>
    </citation>
    <scope>NUCLEOTIDE SEQUENCE [LARGE SCALE GENOMIC DNA]</scope>
    <source>
        <strain evidence="1 2">ISS45</strain>
    </source>
</reference>
<evidence type="ECO:0000313" key="1">
    <source>
        <dbReference type="EMBL" id="OUC41503.1"/>
    </source>
</evidence>
<dbReference type="EMBL" id="LVZM01021332">
    <property type="protein sequence ID" value="OUC41503.1"/>
    <property type="molecule type" value="Genomic_DNA"/>
</dbReference>
<sequence>MTRIVVGCGMSGVNSEFYFIYLFYMCCVDWFEVHCHVLIERFVAYGRSVSQSPVVDDVCVDRLTMMIRSSTNAKRQ</sequence>
<comment type="caution">
    <text evidence="1">The sequence shown here is derived from an EMBL/GenBank/DDBJ whole genome shotgun (WGS) entry which is preliminary data.</text>
</comment>
<dbReference type="AlphaFoldDB" id="A0A1Y3E8R6"/>
<gene>
    <name evidence="1" type="ORF">D917_03313</name>
</gene>
<organism evidence="1 2">
    <name type="scientific">Trichinella nativa</name>
    <dbReference type="NCBI Taxonomy" id="6335"/>
    <lineage>
        <taxon>Eukaryota</taxon>
        <taxon>Metazoa</taxon>
        <taxon>Ecdysozoa</taxon>
        <taxon>Nematoda</taxon>
        <taxon>Enoplea</taxon>
        <taxon>Dorylaimia</taxon>
        <taxon>Trichinellida</taxon>
        <taxon>Trichinellidae</taxon>
        <taxon>Trichinella</taxon>
    </lineage>
</organism>